<evidence type="ECO:0000313" key="6">
    <source>
        <dbReference type="EMBL" id="WTU38927.1"/>
    </source>
</evidence>
<dbReference type="InterPro" id="IPR001647">
    <property type="entry name" value="HTH_TetR"/>
</dbReference>
<reference evidence="6" key="1">
    <citation type="submission" date="2022-10" db="EMBL/GenBank/DDBJ databases">
        <title>The complete genomes of actinobacterial strains from the NBC collection.</title>
        <authorList>
            <person name="Joergensen T.S."/>
            <person name="Alvarez Arevalo M."/>
            <person name="Sterndorff E.B."/>
            <person name="Faurdal D."/>
            <person name="Vuksanovic O."/>
            <person name="Mourched A.-S."/>
            <person name="Charusanti P."/>
            <person name="Shaw S."/>
            <person name="Blin K."/>
            <person name="Weber T."/>
        </authorList>
    </citation>
    <scope>NUCLEOTIDE SEQUENCE</scope>
    <source>
        <strain evidence="6">NBC_00060</strain>
    </source>
</reference>
<dbReference type="EMBL" id="CP108253">
    <property type="protein sequence ID" value="WTU38927.1"/>
    <property type="molecule type" value="Genomic_DNA"/>
</dbReference>
<proteinExistence type="predicted"/>
<dbReference type="Gene3D" id="1.10.357.10">
    <property type="entry name" value="Tetracycline Repressor, domain 2"/>
    <property type="match status" value="1"/>
</dbReference>
<evidence type="ECO:0000256" key="3">
    <source>
        <dbReference type="ARBA" id="ARBA00023163"/>
    </source>
</evidence>
<feature type="DNA-binding region" description="H-T-H motif" evidence="4">
    <location>
        <begin position="30"/>
        <end position="49"/>
    </location>
</feature>
<evidence type="ECO:0000256" key="1">
    <source>
        <dbReference type="ARBA" id="ARBA00023015"/>
    </source>
</evidence>
<evidence type="ECO:0000256" key="2">
    <source>
        <dbReference type="ARBA" id="ARBA00023125"/>
    </source>
</evidence>
<dbReference type="PANTHER" id="PTHR30055">
    <property type="entry name" value="HTH-TYPE TRANSCRIPTIONAL REGULATOR RUTR"/>
    <property type="match status" value="1"/>
</dbReference>
<accession>A0AAU2GSV5</accession>
<keyword evidence="1" id="KW-0805">Transcription regulation</keyword>
<keyword evidence="2 4" id="KW-0238">DNA-binding</keyword>
<dbReference type="AlphaFoldDB" id="A0AAU2GSV5"/>
<evidence type="ECO:0000259" key="5">
    <source>
        <dbReference type="PROSITE" id="PS50977"/>
    </source>
</evidence>
<dbReference type="PRINTS" id="PR00455">
    <property type="entry name" value="HTHTETR"/>
</dbReference>
<dbReference type="PANTHER" id="PTHR30055:SF234">
    <property type="entry name" value="HTH-TYPE TRANSCRIPTIONAL REGULATOR BETI"/>
    <property type="match status" value="1"/>
</dbReference>
<keyword evidence="3" id="KW-0804">Transcription</keyword>
<dbReference type="InterPro" id="IPR009057">
    <property type="entry name" value="Homeodomain-like_sf"/>
</dbReference>
<dbReference type="SUPFAM" id="SSF46689">
    <property type="entry name" value="Homeodomain-like"/>
    <property type="match status" value="1"/>
</dbReference>
<dbReference type="GO" id="GO:0000976">
    <property type="term" value="F:transcription cis-regulatory region binding"/>
    <property type="evidence" value="ECO:0007669"/>
    <property type="project" value="TreeGrafter"/>
</dbReference>
<organism evidence="6">
    <name type="scientific">Streptomyces sp. NBC_00060</name>
    <dbReference type="NCBI Taxonomy" id="2975636"/>
    <lineage>
        <taxon>Bacteria</taxon>
        <taxon>Bacillati</taxon>
        <taxon>Actinomycetota</taxon>
        <taxon>Actinomycetes</taxon>
        <taxon>Kitasatosporales</taxon>
        <taxon>Streptomycetaceae</taxon>
        <taxon>Streptomyces</taxon>
    </lineage>
</organism>
<evidence type="ECO:0000256" key="4">
    <source>
        <dbReference type="PROSITE-ProRule" id="PRU00335"/>
    </source>
</evidence>
<dbReference type="InterPro" id="IPR050109">
    <property type="entry name" value="HTH-type_TetR-like_transc_reg"/>
</dbReference>
<gene>
    <name evidence="6" type="ORF">OHV25_04730</name>
</gene>
<dbReference type="Pfam" id="PF00440">
    <property type="entry name" value="TetR_N"/>
    <property type="match status" value="1"/>
</dbReference>
<sequence length="197" mass="21002">MPRPTRAELDAEIVEAAAELFTAQGYLGTSVQEIADRVGYSKTGLLHRFPSKERLLAATLRGPLTEFAALRATWSALPDGPERHRRASADLVDLALRHRSRLALLFNSGLPVLPGALAGVEGMGDLGDHRTETLAAFAYPDDLAGTIRAQLAVTGLVSTVAARQDVPDDLLRAPLLRAFRAACGISAHAVRREGSAC</sequence>
<protein>
    <submittedName>
        <fullName evidence="6">TetR/AcrR family transcriptional regulator</fullName>
    </submittedName>
</protein>
<dbReference type="PROSITE" id="PS50977">
    <property type="entry name" value="HTH_TETR_2"/>
    <property type="match status" value="1"/>
</dbReference>
<feature type="domain" description="HTH tetR-type" evidence="5">
    <location>
        <begin position="7"/>
        <end position="67"/>
    </location>
</feature>
<name>A0AAU2GSV5_9ACTN</name>
<dbReference type="GO" id="GO:0003700">
    <property type="term" value="F:DNA-binding transcription factor activity"/>
    <property type="evidence" value="ECO:0007669"/>
    <property type="project" value="TreeGrafter"/>
</dbReference>